<gene>
    <name evidence="3" type="ORF">NZD86_23420</name>
</gene>
<dbReference type="Proteomes" id="UP001164803">
    <property type="component" value="Plasmid unnamed1"/>
</dbReference>
<protein>
    <submittedName>
        <fullName evidence="3">NAD(P)H-dependent oxidoreductase</fullName>
    </submittedName>
</protein>
<dbReference type="InterPro" id="IPR050712">
    <property type="entry name" value="NAD(P)H-dep_reductase"/>
</dbReference>
<keyword evidence="3" id="KW-0614">Plasmid</keyword>
<evidence type="ECO:0000313" key="3">
    <source>
        <dbReference type="EMBL" id="WAH39465.1"/>
    </source>
</evidence>
<dbReference type="SUPFAM" id="SSF52218">
    <property type="entry name" value="Flavoproteins"/>
    <property type="match status" value="1"/>
</dbReference>
<dbReference type="Gene3D" id="3.40.50.360">
    <property type="match status" value="1"/>
</dbReference>
<dbReference type="PANTHER" id="PTHR30543">
    <property type="entry name" value="CHROMATE REDUCTASE"/>
    <property type="match status" value="1"/>
</dbReference>
<dbReference type="EMBL" id="CP104065">
    <property type="protein sequence ID" value="WAH39465.1"/>
    <property type="molecule type" value="Genomic_DNA"/>
</dbReference>
<accession>A0ABY6Z995</accession>
<reference evidence="3" key="1">
    <citation type="submission" date="2022-08" db="EMBL/GenBank/DDBJ databases">
        <title>Alicyclobacillus dauci DSM2870, complete genome.</title>
        <authorList>
            <person name="Wang Q."/>
            <person name="Cai R."/>
            <person name="Wang Z."/>
        </authorList>
    </citation>
    <scope>NUCLEOTIDE SEQUENCE</scope>
    <source>
        <strain evidence="3">DSM 28700</strain>
        <plasmid evidence="3">unnamed1</plasmid>
    </source>
</reference>
<dbReference type="PANTHER" id="PTHR30543:SF21">
    <property type="entry name" value="NAD(P)H-DEPENDENT FMN REDUCTASE LOT6"/>
    <property type="match status" value="1"/>
</dbReference>
<evidence type="ECO:0000313" key="4">
    <source>
        <dbReference type="Proteomes" id="UP001164803"/>
    </source>
</evidence>
<dbReference type="Pfam" id="PF03358">
    <property type="entry name" value="FMN_red"/>
    <property type="match status" value="1"/>
</dbReference>
<organism evidence="3 4">
    <name type="scientific">Alicyclobacillus dauci</name>
    <dbReference type="NCBI Taxonomy" id="1475485"/>
    <lineage>
        <taxon>Bacteria</taxon>
        <taxon>Bacillati</taxon>
        <taxon>Bacillota</taxon>
        <taxon>Bacilli</taxon>
        <taxon>Bacillales</taxon>
        <taxon>Alicyclobacillaceae</taxon>
        <taxon>Alicyclobacillus</taxon>
    </lineage>
</organism>
<geneLocation type="plasmid" evidence="3 4">
    <name>unnamed1</name>
</geneLocation>
<sequence length="190" mass="21568">MQRIGVIIGTTRDARFGGKAAQWFMDLARQRTDLQFELIDLRDYPLPFFNEMSSNLHMPTQNAEGLRWQKKVGEFDGYVVIAAEYNHGPSAVLKNALDYAYVEWVRKPVAFVGYGSVGGARAVEQLRQITIELQMAPVRSAVHIQGGDFMQIMMGQKTLEELSYLPPLVTNMLDDLAWWTNALKVAREQN</sequence>
<feature type="domain" description="NADPH-dependent FMN reductase-like" evidence="2">
    <location>
        <begin position="3"/>
        <end position="144"/>
    </location>
</feature>
<proteinExistence type="inferred from homology"/>
<keyword evidence="4" id="KW-1185">Reference proteome</keyword>
<evidence type="ECO:0000256" key="1">
    <source>
        <dbReference type="ARBA" id="ARBA00009428"/>
    </source>
</evidence>
<comment type="similarity">
    <text evidence="1">Belongs to the azoreductase type 2 family.</text>
</comment>
<dbReference type="InterPro" id="IPR029039">
    <property type="entry name" value="Flavoprotein-like_sf"/>
</dbReference>
<dbReference type="RefSeq" id="WP_268047114.1">
    <property type="nucleotide sequence ID" value="NZ_CP104065.1"/>
</dbReference>
<evidence type="ECO:0000259" key="2">
    <source>
        <dbReference type="Pfam" id="PF03358"/>
    </source>
</evidence>
<name>A0ABY6Z995_9BACL</name>
<dbReference type="InterPro" id="IPR005025">
    <property type="entry name" value="FMN_Rdtase-like_dom"/>
</dbReference>